<organism evidence="1 2">
    <name type="scientific">Carboxylicivirga linearis</name>
    <dbReference type="NCBI Taxonomy" id="1628157"/>
    <lineage>
        <taxon>Bacteria</taxon>
        <taxon>Pseudomonadati</taxon>
        <taxon>Bacteroidota</taxon>
        <taxon>Bacteroidia</taxon>
        <taxon>Marinilabiliales</taxon>
        <taxon>Marinilabiliaceae</taxon>
        <taxon>Carboxylicivirga</taxon>
    </lineage>
</organism>
<evidence type="ECO:0008006" key="3">
    <source>
        <dbReference type="Google" id="ProtNLM"/>
    </source>
</evidence>
<accession>A0ABS5JSY7</accession>
<comment type="caution">
    <text evidence="1">The sequence shown here is derived from an EMBL/GenBank/DDBJ whole genome shotgun (WGS) entry which is preliminary data.</text>
</comment>
<name>A0ABS5JSY7_9BACT</name>
<dbReference type="EMBL" id="JAGUCO010000003">
    <property type="protein sequence ID" value="MBS2097910.1"/>
    <property type="molecule type" value="Genomic_DNA"/>
</dbReference>
<keyword evidence="2" id="KW-1185">Reference proteome</keyword>
<gene>
    <name evidence="1" type="ORF">KEM10_06425</name>
</gene>
<evidence type="ECO:0000313" key="1">
    <source>
        <dbReference type="EMBL" id="MBS2097910.1"/>
    </source>
</evidence>
<evidence type="ECO:0000313" key="2">
    <source>
        <dbReference type="Proteomes" id="UP000708576"/>
    </source>
</evidence>
<reference evidence="1 2" key="1">
    <citation type="journal article" date="2015" name="Int. J. Syst. Evol. Microbiol.">
        <title>Carboxylicivirga linearis sp. nov., isolated from a sea cucumber culture pond.</title>
        <authorList>
            <person name="Wang F.Q."/>
            <person name="Zhou Y.X."/>
            <person name="Lin X.Z."/>
            <person name="Chen G.J."/>
            <person name="Du Z.J."/>
        </authorList>
    </citation>
    <scope>NUCLEOTIDE SEQUENCE [LARGE SCALE GENOMIC DNA]</scope>
    <source>
        <strain evidence="1 2">FB218</strain>
    </source>
</reference>
<sequence length="159" mass="18210">MRGRNIIFILLLVLIWSCEKEEVNPEFGGITETDDTGIVLKSDDNDWTFYESWSNQIEDLFSGGYESDCSLDSYLYQVSAYPNPCVDNCFLKISMPMGHTFHYRIVDEDLNVLLSGETSNTSLKINVSEIGKTNEVVRMYYKILNHSCELRGHGDIMIQ</sequence>
<dbReference type="Proteomes" id="UP000708576">
    <property type="component" value="Unassembled WGS sequence"/>
</dbReference>
<proteinExistence type="predicted"/>
<protein>
    <recommendedName>
        <fullName evidence="3">Lipocalin-like domain-containing protein</fullName>
    </recommendedName>
</protein>
<dbReference type="RefSeq" id="WP_212215008.1">
    <property type="nucleotide sequence ID" value="NZ_JAGUCO010000003.1"/>
</dbReference>